<evidence type="ECO:0000313" key="2">
    <source>
        <dbReference type="Proteomes" id="UP001145114"/>
    </source>
</evidence>
<feature type="non-terminal residue" evidence="1">
    <location>
        <position position="191"/>
    </location>
</feature>
<comment type="caution">
    <text evidence="1">The sequence shown here is derived from an EMBL/GenBank/DDBJ whole genome shotgun (WGS) entry which is preliminary data.</text>
</comment>
<feature type="non-terminal residue" evidence="1">
    <location>
        <position position="1"/>
    </location>
</feature>
<reference evidence="1" key="1">
    <citation type="submission" date="2022-06" db="EMBL/GenBank/DDBJ databases">
        <title>Phylogenomic reconstructions and comparative analyses of Kickxellomycotina fungi.</title>
        <authorList>
            <person name="Reynolds N.K."/>
            <person name="Stajich J.E."/>
            <person name="Barry K."/>
            <person name="Grigoriev I.V."/>
            <person name="Crous P."/>
            <person name="Smith M.E."/>
        </authorList>
    </citation>
    <scope>NUCLEOTIDE SEQUENCE</scope>
    <source>
        <strain evidence="1">RSA 2271</strain>
    </source>
</reference>
<evidence type="ECO:0000313" key="1">
    <source>
        <dbReference type="EMBL" id="KAJ1677197.1"/>
    </source>
</evidence>
<name>A0ACC1HL66_9FUNG</name>
<gene>
    <name evidence="1" type="primary">VPS21_1</name>
    <name evidence="1" type="ORF">EV182_006674</name>
</gene>
<dbReference type="Proteomes" id="UP001145114">
    <property type="component" value="Unassembled WGS sequence"/>
</dbReference>
<dbReference type="EMBL" id="JAMZIH010002828">
    <property type="protein sequence ID" value="KAJ1677197.1"/>
    <property type="molecule type" value="Genomic_DNA"/>
</dbReference>
<keyword evidence="2" id="KW-1185">Reference proteome</keyword>
<proteinExistence type="predicted"/>
<sequence length="191" mass="20842">SSLEKAKSWVKELQRQANPNIVISLVGNKLDLLGDTNATDRTSGAASADELSRQSAETGVEAEIEGVAGKSDSGEGADQQQQDHQQPQAEPSSVHHRHHDDDEQPVDRPQAIAYAQESGLLFGETSAKTNVGVQEVFNNLAKRLPLEQMLAERQSTRNSQLNRGAVDVNRMLRPSELNHNEQDANSRRAGD</sequence>
<accession>A0ACC1HL66</accession>
<organism evidence="1 2">
    <name type="scientific">Spiromyces aspiralis</name>
    <dbReference type="NCBI Taxonomy" id="68401"/>
    <lineage>
        <taxon>Eukaryota</taxon>
        <taxon>Fungi</taxon>
        <taxon>Fungi incertae sedis</taxon>
        <taxon>Zoopagomycota</taxon>
        <taxon>Kickxellomycotina</taxon>
        <taxon>Kickxellomycetes</taxon>
        <taxon>Kickxellales</taxon>
        <taxon>Kickxellaceae</taxon>
        <taxon>Spiromyces</taxon>
    </lineage>
</organism>
<protein>
    <submittedName>
        <fullName evidence="1">Vacuolar protein sorting-associated protein 21</fullName>
    </submittedName>
</protein>